<dbReference type="RefSeq" id="WP_170139132.1">
    <property type="nucleotide sequence ID" value="NZ_FNGW01000014.1"/>
</dbReference>
<dbReference type="EMBL" id="FNGW01000014">
    <property type="protein sequence ID" value="SDM53176.1"/>
    <property type="molecule type" value="Genomic_DNA"/>
</dbReference>
<proteinExistence type="predicted"/>
<name>A0A1G9TZS3_9FIRM</name>
<dbReference type="Proteomes" id="UP000199068">
    <property type="component" value="Unassembled WGS sequence"/>
</dbReference>
<dbReference type="Pfam" id="PF07799">
    <property type="entry name" value="DUF1643"/>
    <property type="match status" value="1"/>
</dbReference>
<evidence type="ECO:0000313" key="2">
    <source>
        <dbReference type="Proteomes" id="UP000199068"/>
    </source>
</evidence>
<organism evidence="1 2">
    <name type="scientific">Romboutsia lituseburensis DSM 797</name>
    <dbReference type="NCBI Taxonomy" id="1121325"/>
    <lineage>
        <taxon>Bacteria</taxon>
        <taxon>Bacillati</taxon>
        <taxon>Bacillota</taxon>
        <taxon>Clostridia</taxon>
        <taxon>Peptostreptococcales</taxon>
        <taxon>Peptostreptococcaceae</taxon>
        <taxon>Romboutsia</taxon>
    </lineage>
</organism>
<dbReference type="InterPro" id="IPR012441">
    <property type="entry name" value="DUF1643"/>
</dbReference>
<accession>A0A1G9TZS3</accession>
<dbReference type="STRING" id="1121325.SAMN04515677_11432"/>
<evidence type="ECO:0008006" key="3">
    <source>
        <dbReference type="Google" id="ProtNLM"/>
    </source>
</evidence>
<evidence type="ECO:0000313" key="1">
    <source>
        <dbReference type="EMBL" id="SDM53176.1"/>
    </source>
</evidence>
<reference evidence="1 2" key="1">
    <citation type="submission" date="2016-10" db="EMBL/GenBank/DDBJ databases">
        <authorList>
            <person name="de Groot N.N."/>
        </authorList>
    </citation>
    <scope>NUCLEOTIDE SEQUENCE [LARGE SCALE GENOMIC DNA]</scope>
    <source>
        <strain evidence="1 2">DSM 797</strain>
    </source>
</reference>
<keyword evidence="2" id="KW-1185">Reference proteome</keyword>
<sequence>MINVSCREKEIHIKEYYASDGGQEYRYLLSRYWDKGDKVVSVLMCNPSDASYLYEDRTSMNVNNYFVNLGYNKINIINLFAFRDKDFKKLKNRSLKYESQTNFYLNKAMEESDLIVVAWGYGKEHKDQPKYIKEKIQEVKNILKLYKHKNIKCMDEGKGNIHPLKWDSKVDVPLIDYIL</sequence>
<protein>
    <recommendedName>
        <fullName evidence="3">DUF1643 domain-containing protein</fullName>
    </recommendedName>
</protein>
<dbReference type="AlphaFoldDB" id="A0A1G9TZS3"/>
<gene>
    <name evidence="1" type="ORF">SAMN04515677_11432</name>
</gene>